<organism evidence="1 2">
    <name type="scientific">Melipona bicolor</name>
    <dbReference type="NCBI Taxonomy" id="60889"/>
    <lineage>
        <taxon>Eukaryota</taxon>
        <taxon>Metazoa</taxon>
        <taxon>Ecdysozoa</taxon>
        <taxon>Arthropoda</taxon>
        <taxon>Hexapoda</taxon>
        <taxon>Insecta</taxon>
        <taxon>Pterygota</taxon>
        <taxon>Neoptera</taxon>
        <taxon>Endopterygota</taxon>
        <taxon>Hymenoptera</taxon>
        <taxon>Apocrita</taxon>
        <taxon>Aculeata</taxon>
        <taxon>Apoidea</taxon>
        <taxon>Anthophila</taxon>
        <taxon>Apidae</taxon>
        <taxon>Melipona</taxon>
    </lineage>
</organism>
<keyword evidence="2" id="KW-1185">Reference proteome</keyword>
<proteinExistence type="predicted"/>
<dbReference type="AlphaFoldDB" id="A0AA40FE68"/>
<reference evidence="1" key="1">
    <citation type="submission" date="2021-10" db="EMBL/GenBank/DDBJ databases">
        <title>Melipona bicolor Genome sequencing and assembly.</title>
        <authorList>
            <person name="Araujo N.S."/>
            <person name="Arias M.C."/>
        </authorList>
    </citation>
    <scope>NUCLEOTIDE SEQUENCE</scope>
    <source>
        <strain evidence="1">USP_2M_L1-L4_2017</strain>
        <tissue evidence="1">Whole body</tissue>
    </source>
</reference>
<protein>
    <submittedName>
        <fullName evidence="1">Uncharacterized protein</fullName>
    </submittedName>
</protein>
<evidence type="ECO:0000313" key="1">
    <source>
        <dbReference type="EMBL" id="KAK1117326.1"/>
    </source>
</evidence>
<dbReference type="EMBL" id="JAHYIQ010000052">
    <property type="protein sequence ID" value="KAK1117326.1"/>
    <property type="molecule type" value="Genomic_DNA"/>
</dbReference>
<gene>
    <name evidence="1" type="ORF">K0M31_016700</name>
</gene>
<dbReference type="Proteomes" id="UP001177670">
    <property type="component" value="Unassembled WGS sequence"/>
</dbReference>
<evidence type="ECO:0000313" key="2">
    <source>
        <dbReference type="Proteomes" id="UP001177670"/>
    </source>
</evidence>
<comment type="caution">
    <text evidence="1">The sequence shown here is derived from an EMBL/GenBank/DDBJ whole genome shotgun (WGS) entry which is preliminary data.</text>
</comment>
<name>A0AA40FE68_9HYME</name>
<accession>A0AA40FE68</accession>
<sequence length="115" mass="12473">MQRSAVITGEVRQLFAKRRVDLLLLQEPYAEKLGASGTVQVLGTRVGEAAVHSQYPWAAVALSNPNFEIIFVSQLSTPHCPCAEVLTPASPCTSLLAIFSTATRLRSTWKSSCIL</sequence>